<dbReference type="AlphaFoldDB" id="A0A2U3KPM5"/>
<dbReference type="PANTHER" id="PTHR46401">
    <property type="entry name" value="GLYCOSYLTRANSFERASE WBBK-RELATED"/>
    <property type="match status" value="1"/>
</dbReference>
<reference evidence="5" key="1">
    <citation type="submission" date="2018-02" db="EMBL/GenBank/DDBJ databases">
        <authorList>
            <person name="Hausmann B."/>
        </authorList>
    </citation>
    <scope>NUCLEOTIDE SEQUENCE [LARGE SCALE GENOMIC DNA]</scope>
    <source>
        <strain evidence="5">Peat soil MAG SbA1</strain>
    </source>
</reference>
<evidence type="ECO:0000313" key="5">
    <source>
        <dbReference type="Proteomes" id="UP000238701"/>
    </source>
</evidence>
<dbReference type="EMBL" id="OMOD01000130">
    <property type="protein sequence ID" value="SPF41626.1"/>
    <property type="molecule type" value="Genomic_DNA"/>
</dbReference>
<dbReference type="Pfam" id="PF00534">
    <property type="entry name" value="Glycos_transf_1"/>
    <property type="match status" value="1"/>
</dbReference>
<dbReference type="PANTHER" id="PTHR46401:SF2">
    <property type="entry name" value="GLYCOSYLTRANSFERASE WBBK-RELATED"/>
    <property type="match status" value="1"/>
</dbReference>
<evidence type="ECO:0000256" key="1">
    <source>
        <dbReference type="ARBA" id="ARBA00022679"/>
    </source>
</evidence>
<dbReference type="Proteomes" id="UP000238701">
    <property type="component" value="Unassembled WGS sequence"/>
</dbReference>
<gene>
    <name evidence="4" type="ORF">SBA1_370014</name>
</gene>
<dbReference type="Gene3D" id="3.40.50.2000">
    <property type="entry name" value="Glycogen Phosphorylase B"/>
    <property type="match status" value="2"/>
</dbReference>
<dbReference type="Pfam" id="PF13439">
    <property type="entry name" value="Glyco_transf_4"/>
    <property type="match status" value="1"/>
</dbReference>
<evidence type="ECO:0000313" key="4">
    <source>
        <dbReference type="EMBL" id="SPF41626.1"/>
    </source>
</evidence>
<organism evidence="4 5">
    <name type="scientific">Candidatus Sulfotelmatobacter kueseliae</name>
    <dbReference type="NCBI Taxonomy" id="2042962"/>
    <lineage>
        <taxon>Bacteria</taxon>
        <taxon>Pseudomonadati</taxon>
        <taxon>Acidobacteriota</taxon>
        <taxon>Terriglobia</taxon>
        <taxon>Terriglobales</taxon>
        <taxon>Candidatus Korobacteraceae</taxon>
        <taxon>Candidatus Sulfotelmatobacter</taxon>
    </lineage>
</organism>
<dbReference type="InterPro" id="IPR001296">
    <property type="entry name" value="Glyco_trans_1"/>
</dbReference>
<sequence length="395" mass="44842">MKVAIDIRRVTEFGVGTYTRNVVRALSRLDHTNQYFLIGSPQKATEIGPLPPSFQTIALLDDGTTARGYIEFRAILKRLQCDLVHIPHLFWMPRTLPCPYVMTVHDLLEHMYRTRTRSSLRRSLHLHLTRRVLKGAGRILAVSKFTKSEIENVFGIPGSRIEVVYNAIDERFLHGHATDADRQVLAERYLIKYPFLLYAGSISPPKNLVRIIEAFSALKAELEKEGKFPDLKLIIIGDELSKHPDLRRTVIRSGVQNDVRFLGFIPIEMLRVFYDAAKIFVFPSLYEGFGLPPLEAMAHGTPVVTSTTSSLPEVVGNAAVLVNPENVFEIMRALLHLLLDQPVRDQMKKRCYEQAKKFSWDVSARRILEVYAEVAAAPRTPARLQAGETTRRVET</sequence>
<feature type="domain" description="Glycosyl transferase family 1" evidence="2">
    <location>
        <begin position="192"/>
        <end position="353"/>
    </location>
</feature>
<proteinExistence type="predicted"/>
<accession>A0A2U3KPM5</accession>
<dbReference type="GO" id="GO:0009103">
    <property type="term" value="P:lipopolysaccharide biosynthetic process"/>
    <property type="evidence" value="ECO:0007669"/>
    <property type="project" value="TreeGrafter"/>
</dbReference>
<evidence type="ECO:0000259" key="2">
    <source>
        <dbReference type="Pfam" id="PF00534"/>
    </source>
</evidence>
<dbReference type="SUPFAM" id="SSF53756">
    <property type="entry name" value="UDP-Glycosyltransferase/glycogen phosphorylase"/>
    <property type="match status" value="1"/>
</dbReference>
<dbReference type="GO" id="GO:0016757">
    <property type="term" value="F:glycosyltransferase activity"/>
    <property type="evidence" value="ECO:0007669"/>
    <property type="project" value="InterPro"/>
</dbReference>
<dbReference type="OrthoDB" id="9802525at2"/>
<evidence type="ECO:0000259" key="3">
    <source>
        <dbReference type="Pfam" id="PF13439"/>
    </source>
</evidence>
<protein>
    <submittedName>
        <fullName evidence="4">Glycosyl transferase, group 1</fullName>
    </submittedName>
</protein>
<feature type="domain" description="Glycosyltransferase subfamily 4-like N-terminal" evidence="3">
    <location>
        <begin position="14"/>
        <end position="170"/>
    </location>
</feature>
<dbReference type="InterPro" id="IPR028098">
    <property type="entry name" value="Glyco_trans_4-like_N"/>
</dbReference>
<keyword evidence="1 4" id="KW-0808">Transferase</keyword>
<dbReference type="CDD" id="cd03809">
    <property type="entry name" value="GT4_MtfB-like"/>
    <property type="match status" value="1"/>
</dbReference>
<dbReference type="FunFam" id="3.40.50.2000:FF:000119">
    <property type="entry name" value="Glycosyl transferase group 1"/>
    <property type="match status" value="1"/>
</dbReference>
<name>A0A2U3KPM5_9BACT</name>